<evidence type="ECO:0008006" key="4">
    <source>
        <dbReference type="Google" id="ProtNLM"/>
    </source>
</evidence>
<dbReference type="Proteomes" id="UP000054771">
    <property type="component" value="Unassembled WGS sequence"/>
</dbReference>
<reference evidence="3" key="1">
    <citation type="journal article" date="2016" name="Genome Announc.">
        <title>Draft genome sequences of fungus Aspergillus calidoustus.</title>
        <authorList>
            <person name="Horn F."/>
            <person name="Linde J."/>
            <person name="Mattern D.J."/>
            <person name="Walther G."/>
            <person name="Guthke R."/>
            <person name="Scherlach K."/>
            <person name="Martin K."/>
            <person name="Brakhage A.A."/>
            <person name="Petzke L."/>
            <person name="Valiante V."/>
        </authorList>
    </citation>
    <scope>NUCLEOTIDE SEQUENCE [LARGE SCALE GENOMIC DNA]</scope>
    <source>
        <strain evidence="3">SF006504</strain>
    </source>
</reference>
<dbReference type="EMBL" id="CDMC01000027">
    <property type="protein sequence ID" value="CEL11495.1"/>
    <property type="molecule type" value="Genomic_DNA"/>
</dbReference>
<accession>A0A0U5GJE6</accession>
<feature type="compositionally biased region" description="Basic and acidic residues" evidence="1">
    <location>
        <begin position="45"/>
        <end position="122"/>
    </location>
</feature>
<evidence type="ECO:0000256" key="1">
    <source>
        <dbReference type="SAM" id="MobiDB-lite"/>
    </source>
</evidence>
<evidence type="ECO:0000313" key="2">
    <source>
        <dbReference type="EMBL" id="CEL11495.1"/>
    </source>
</evidence>
<feature type="compositionally biased region" description="Basic and acidic residues" evidence="1">
    <location>
        <begin position="11"/>
        <end position="21"/>
    </location>
</feature>
<protein>
    <recommendedName>
        <fullName evidence="4">DUF5872 domain-containing protein</fullName>
    </recommendedName>
</protein>
<feature type="compositionally biased region" description="Acidic residues" evidence="1">
    <location>
        <begin position="165"/>
        <end position="221"/>
    </location>
</feature>
<name>A0A0U5GJE6_ASPCI</name>
<feature type="region of interest" description="Disordered" evidence="1">
    <location>
        <begin position="1"/>
        <end position="249"/>
    </location>
</feature>
<evidence type="ECO:0000313" key="3">
    <source>
        <dbReference type="Proteomes" id="UP000054771"/>
    </source>
</evidence>
<dbReference type="AlphaFoldDB" id="A0A0U5GJE6"/>
<proteinExistence type="predicted"/>
<dbReference type="STRING" id="454130.A0A0U5GJE6"/>
<dbReference type="OrthoDB" id="3360421at2759"/>
<keyword evidence="3" id="KW-1185">Reference proteome</keyword>
<gene>
    <name evidence="2" type="ORF">ASPCAL14597</name>
</gene>
<dbReference type="OMA" id="AWEKMSD"/>
<feature type="compositionally biased region" description="Basic and acidic residues" evidence="1">
    <location>
        <begin position="222"/>
        <end position="231"/>
    </location>
</feature>
<sequence>MPSKQNNYTDPDLRQEVKEEVQAGGKGGKPGQWSARKAQLTASEYKARGGDYTTSKDQKAPQQKNLDKWTGEEWQTKEGSGHAKQDDGTEKRYLPKKAWEGMSEKEKEETEAKKVEGSREGKQFVGNTETAKRKRGEVSREGDKKDTKGKGRGKAKGKEKQREDDDKEGEGDEEGQDEMDEREDEGVDDEDQGDKGDENEEEEEEEEEQNDEEEEEDEDKGDGEATTKEPEAADTPQSEQPGKKRRKKD</sequence>
<feature type="compositionally biased region" description="Basic and acidic residues" evidence="1">
    <location>
        <begin position="136"/>
        <end position="149"/>
    </location>
</feature>
<organism evidence="2 3">
    <name type="scientific">Aspergillus calidoustus</name>
    <dbReference type="NCBI Taxonomy" id="454130"/>
    <lineage>
        <taxon>Eukaryota</taxon>
        <taxon>Fungi</taxon>
        <taxon>Dikarya</taxon>
        <taxon>Ascomycota</taxon>
        <taxon>Pezizomycotina</taxon>
        <taxon>Eurotiomycetes</taxon>
        <taxon>Eurotiomycetidae</taxon>
        <taxon>Eurotiales</taxon>
        <taxon>Aspergillaceae</taxon>
        <taxon>Aspergillus</taxon>
        <taxon>Aspergillus subgen. Nidulantes</taxon>
    </lineage>
</organism>